<sequence>MHTWAFDAIGTRWRVDAAADIDRAAVSALVDDFDRTWSRFREDSQAARLRSDGRADLGEHAPAILDLYDRLYALTEGAVSPAVGASLERLGYDADYTLTASGEAIPAFRWPEASRDGSTVETGQPVVLDIGAVGKGYLADLVADLIGAPVTVDASGDIVHRGPGPLRVAMEHPADPSRAVGIIELPPGHGVAASATNRRAWGEDLHHVLDARTGRPESGIVATWAVAPSAALADGLATALFFAAPERVVEEFPGVGCAVIDRSQRIRAAGLPGEIFR</sequence>
<comment type="cofactor">
    <cofactor evidence="1">
        <name>Mg(2+)</name>
        <dbReference type="ChEBI" id="CHEBI:18420"/>
    </cofactor>
</comment>
<keyword evidence="6" id="KW-0479">Metal-binding</keyword>
<evidence type="ECO:0000256" key="8">
    <source>
        <dbReference type="ARBA" id="ARBA00022842"/>
    </source>
</evidence>
<keyword evidence="7" id="KW-0274">FAD</keyword>
<dbReference type="SUPFAM" id="SSF143631">
    <property type="entry name" value="ApbE-like"/>
    <property type="match status" value="1"/>
</dbReference>
<dbReference type="PANTHER" id="PTHR30040:SF2">
    <property type="entry name" value="FAD:PROTEIN FMN TRANSFERASE"/>
    <property type="match status" value="1"/>
</dbReference>
<dbReference type="RefSeq" id="WP_143913653.1">
    <property type="nucleotide sequence ID" value="NZ_VLNT01000008.1"/>
</dbReference>
<evidence type="ECO:0000256" key="2">
    <source>
        <dbReference type="ARBA" id="ARBA00011955"/>
    </source>
</evidence>
<protein>
    <recommendedName>
        <fullName evidence="3">FAD:protein FMN transferase</fullName>
        <ecNumber evidence="2">2.7.1.180</ecNumber>
    </recommendedName>
    <alternativeName>
        <fullName evidence="9">Flavin transferase</fullName>
    </alternativeName>
</protein>
<keyword evidence="8" id="KW-0460">Magnesium</keyword>
<evidence type="ECO:0000256" key="9">
    <source>
        <dbReference type="ARBA" id="ARBA00031306"/>
    </source>
</evidence>
<keyword evidence="5 11" id="KW-0808">Transferase</keyword>
<gene>
    <name evidence="11" type="ORF">FNM00_11320</name>
</gene>
<evidence type="ECO:0000256" key="1">
    <source>
        <dbReference type="ARBA" id="ARBA00001946"/>
    </source>
</evidence>
<evidence type="ECO:0000313" key="11">
    <source>
        <dbReference type="EMBL" id="TSD62540.1"/>
    </source>
</evidence>
<evidence type="ECO:0000256" key="4">
    <source>
        <dbReference type="ARBA" id="ARBA00022630"/>
    </source>
</evidence>
<comment type="catalytic activity">
    <reaction evidence="10">
        <text>L-threonyl-[protein] + FAD = FMN-L-threonyl-[protein] + AMP + H(+)</text>
        <dbReference type="Rhea" id="RHEA:36847"/>
        <dbReference type="Rhea" id="RHEA-COMP:11060"/>
        <dbReference type="Rhea" id="RHEA-COMP:11061"/>
        <dbReference type="ChEBI" id="CHEBI:15378"/>
        <dbReference type="ChEBI" id="CHEBI:30013"/>
        <dbReference type="ChEBI" id="CHEBI:57692"/>
        <dbReference type="ChEBI" id="CHEBI:74257"/>
        <dbReference type="ChEBI" id="CHEBI:456215"/>
        <dbReference type="EC" id="2.7.1.180"/>
    </reaction>
</comment>
<keyword evidence="12" id="KW-1185">Reference proteome</keyword>
<evidence type="ECO:0000313" key="12">
    <source>
        <dbReference type="Proteomes" id="UP000316988"/>
    </source>
</evidence>
<dbReference type="AlphaFoldDB" id="A0A554S845"/>
<dbReference type="InterPro" id="IPR024932">
    <property type="entry name" value="ApbE"/>
</dbReference>
<dbReference type="OrthoDB" id="3728306at2"/>
<dbReference type="EC" id="2.7.1.180" evidence="2"/>
<dbReference type="InterPro" id="IPR003374">
    <property type="entry name" value="ApbE-like_sf"/>
</dbReference>
<evidence type="ECO:0000256" key="7">
    <source>
        <dbReference type="ARBA" id="ARBA00022827"/>
    </source>
</evidence>
<evidence type="ECO:0000256" key="3">
    <source>
        <dbReference type="ARBA" id="ARBA00016337"/>
    </source>
</evidence>
<comment type="caution">
    <text evidence="11">The sequence shown here is derived from an EMBL/GenBank/DDBJ whole genome shotgun (WGS) entry which is preliminary data.</text>
</comment>
<dbReference type="Gene3D" id="3.10.520.10">
    <property type="entry name" value="ApbE-like domains"/>
    <property type="match status" value="1"/>
</dbReference>
<dbReference type="GO" id="GO:0016740">
    <property type="term" value="F:transferase activity"/>
    <property type="evidence" value="ECO:0007669"/>
    <property type="project" value="UniProtKB-KW"/>
</dbReference>
<keyword evidence="4" id="KW-0285">Flavoprotein</keyword>
<dbReference type="Pfam" id="PF02424">
    <property type="entry name" value="ApbE"/>
    <property type="match status" value="1"/>
</dbReference>
<evidence type="ECO:0000256" key="6">
    <source>
        <dbReference type="ARBA" id="ARBA00022723"/>
    </source>
</evidence>
<dbReference type="EMBL" id="VLNT01000008">
    <property type="protein sequence ID" value="TSD62540.1"/>
    <property type="molecule type" value="Genomic_DNA"/>
</dbReference>
<proteinExistence type="predicted"/>
<dbReference type="PANTHER" id="PTHR30040">
    <property type="entry name" value="THIAMINE BIOSYNTHESIS LIPOPROTEIN APBE"/>
    <property type="match status" value="1"/>
</dbReference>
<dbReference type="GO" id="GO:0046872">
    <property type="term" value="F:metal ion binding"/>
    <property type="evidence" value="ECO:0007669"/>
    <property type="project" value="UniProtKB-KW"/>
</dbReference>
<dbReference type="Proteomes" id="UP000316988">
    <property type="component" value="Unassembled WGS sequence"/>
</dbReference>
<evidence type="ECO:0000256" key="10">
    <source>
        <dbReference type="ARBA" id="ARBA00048540"/>
    </source>
</evidence>
<organism evidence="11 12">
    <name type="scientific">Aeromicrobium piscarium</name>
    <dbReference type="NCBI Taxonomy" id="2590901"/>
    <lineage>
        <taxon>Bacteria</taxon>
        <taxon>Bacillati</taxon>
        <taxon>Actinomycetota</taxon>
        <taxon>Actinomycetes</taxon>
        <taxon>Propionibacteriales</taxon>
        <taxon>Nocardioidaceae</taxon>
        <taxon>Aeromicrobium</taxon>
    </lineage>
</organism>
<name>A0A554S845_9ACTN</name>
<reference evidence="11 12" key="1">
    <citation type="submission" date="2019-07" db="EMBL/GenBank/DDBJ databases">
        <authorList>
            <person name="Zhao L.H."/>
        </authorList>
    </citation>
    <scope>NUCLEOTIDE SEQUENCE [LARGE SCALE GENOMIC DNA]</scope>
    <source>
        <strain evidence="11 12">Co35</strain>
    </source>
</reference>
<evidence type="ECO:0000256" key="5">
    <source>
        <dbReference type="ARBA" id="ARBA00022679"/>
    </source>
</evidence>
<accession>A0A554S845</accession>